<name>A0A6B8VD83_9CORY</name>
<dbReference type="Proteomes" id="UP000427071">
    <property type="component" value="Chromosome"/>
</dbReference>
<organism evidence="2 3">
    <name type="scientific">Corynebacterium kalinowskii</name>
    <dbReference type="NCBI Taxonomy" id="2675216"/>
    <lineage>
        <taxon>Bacteria</taxon>
        <taxon>Bacillati</taxon>
        <taxon>Actinomycetota</taxon>
        <taxon>Actinomycetes</taxon>
        <taxon>Mycobacteriales</taxon>
        <taxon>Corynebacteriaceae</taxon>
        <taxon>Corynebacterium</taxon>
    </lineage>
</organism>
<dbReference type="PANTHER" id="PTHR36836">
    <property type="entry name" value="COLANIC ACID BIOSYNTHESIS PROTEIN WCAK"/>
    <property type="match status" value="1"/>
</dbReference>
<dbReference type="PANTHER" id="PTHR36836:SF1">
    <property type="entry name" value="COLANIC ACID BIOSYNTHESIS PROTEIN WCAK"/>
    <property type="match status" value="1"/>
</dbReference>
<keyword evidence="2" id="KW-0808">Transferase</keyword>
<evidence type="ECO:0000313" key="3">
    <source>
        <dbReference type="Proteomes" id="UP000427071"/>
    </source>
</evidence>
<feature type="domain" description="Polysaccharide pyruvyl transferase" evidence="1">
    <location>
        <begin position="57"/>
        <end position="337"/>
    </location>
</feature>
<dbReference type="Pfam" id="PF04230">
    <property type="entry name" value="PS_pyruv_trans"/>
    <property type="match status" value="1"/>
</dbReference>
<dbReference type="EMBL" id="CP046452">
    <property type="protein sequence ID" value="QGU01009.1"/>
    <property type="molecule type" value="Genomic_DNA"/>
</dbReference>
<keyword evidence="3" id="KW-1185">Reference proteome</keyword>
<gene>
    <name evidence="2" type="ORF">CKALI_00540</name>
</gene>
<dbReference type="KEGG" id="ckw:CKALI_00540"/>
<dbReference type="InterPro" id="IPR007345">
    <property type="entry name" value="Polysacch_pyruvyl_Trfase"/>
</dbReference>
<evidence type="ECO:0000313" key="2">
    <source>
        <dbReference type="EMBL" id="QGU01009.1"/>
    </source>
</evidence>
<accession>A0A6B8VD83</accession>
<dbReference type="AlphaFoldDB" id="A0A6B8VD83"/>
<sequence>MSGTKRVIPGISIRNVKKQLLNLAGIITQVVPLQNPAANSSKIKKPLVILPAGYGSFGDMAIAIAIDGMLPGQVEFLVPDDPTRWSKELQNNVISMRDYTYTIAMLPNPRKFGELANRDILVIGADTISGAYETSFLSARVRLLNEANKKGYRTQLTNFSFPSDPTKTSVELLKRLTAQTEFWARDKESKIRFRQIVGFDAEIAPDIAAAMKIPDKTENSAEATGVLVPNSHFESTLQLDSQKLLQKWAETAEAMSRHFPKVVITVNDIRPEVGDMRLANEIASQLSRSGIQAEVIEPVNAVHAKQIYNMADVLVTGRMHAGVAALSLGIPTYGIEYLGKFEGQFEWYEVPNLVQDASGWLECPLEEISTNIESLLAESHQRSSGRPNVTWGWIPR</sequence>
<dbReference type="RefSeq" id="WP_156191448.1">
    <property type="nucleotide sequence ID" value="NZ_CP046452.1"/>
</dbReference>
<evidence type="ECO:0000259" key="1">
    <source>
        <dbReference type="Pfam" id="PF04230"/>
    </source>
</evidence>
<proteinExistence type="predicted"/>
<dbReference type="GO" id="GO:0016740">
    <property type="term" value="F:transferase activity"/>
    <property type="evidence" value="ECO:0007669"/>
    <property type="project" value="UniProtKB-KW"/>
</dbReference>
<reference evidence="3" key="1">
    <citation type="submission" date="2019-11" db="EMBL/GenBank/DDBJ databases">
        <title>Complete genome sequence of Corynebacterium kalinowskii 1959, a novel Corynebacterium species isolated from soil of a small paddock in Vilsendorf, Germany.</title>
        <authorList>
            <person name="Schaffert L."/>
            <person name="Ruwe M."/>
            <person name="Milse J."/>
            <person name="Hanuschka K."/>
            <person name="Ortseifen V."/>
            <person name="Droste J."/>
            <person name="Brandt D."/>
            <person name="Schlueter L."/>
            <person name="Kutter Y."/>
            <person name="Vinke S."/>
            <person name="Viehoefer P."/>
            <person name="Jacob L."/>
            <person name="Luebke N.-C."/>
            <person name="Schulte-Berndt E."/>
            <person name="Hain C."/>
            <person name="Linder M."/>
            <person name="Schmidt P."/>
            <person name="Wollenschlaeger L."/>
            <person name="Luttermann T."/>
            <person name="Thieme E."/>
            <person name="Hassa J."/>
            <person name="Haak M."/>
            <person name="Wittchen M."/>
            <person name="Mentz A."/>
            <person name="Persicke M."/>
            <person name="Busche T."/>
            <person name="Ruckert C."/>
        </authorList>
    </citation>
    <scope>NUCLEOTIDE SEQUENCE [LARGE SCALE GENOMIC DNA]</scope>
    <source>
        <strain evidence="3">1959</strain>
    </source>
</reference>
<protein>
    <submittedName>
        <fullName evidence="2">Polysaccharide pyruvyl transferase</fullName>
    </submittedName>
</protein>